<dbReference type="Proteomes" id="UP001175228">
    <property type="component" value="Unassembled WGS sequence"/>
</dbReference>
<feature type="domain" description="Ribosome recycling factor" evidence="1">
    <location>
        <begin position="87"/>
        <end position="165"/>
    </location>
</feature>
<protein>
    <recommendedName>
        <fullName evidence="1">Ribosome recycling factor domain-containing protein</fullName>
    </recommendedName>
</protein>
<dbReference type="EMBL" id="JAUEPU010000029">
    <property type="protein sequence ID" value="KAK0492527.1"/>
    <property type="molecule type" value="Genomic_DNA"/>
</dbReference>
<sequence>MHVPFSSCLSLPRCLLLRPLNSPPRFTFVLHAVQGRNYAKKAQSTSSLKPGSQQPLTKPADLVEHEKCEEKMKASIECFRRDCTDSSTRAAGRVTPALLANVRVKEQKLEEVATVGVRDGSMLVVTVLDVKNLKHVEGTMHDTKIPSFTPQRQDTRTLRIPVPKPMLDAKSSRATFCLWNARLIFDLPAVPVSLSLCRSHSSPRSFHVSSLSPIATATRCPQRRAFSIGTHPPSDLFEYTSGRWM</sequence>
<comment type="caution">
    <text evidence="2">The sequence shown here is derived from an EMBL/GenBank/DDBJ whole genome shotgun (WGS) entry which is preliminary data.</text>
</comment>
<organism evidence="2 3">
    <name type="scientific">Armillaria luteobubalina</name>
    <dbReference type="NCBI Taxonomy" id="153913"/>
    <lineage>
        <taxon>Eukaryota</taxon>
        <taxon>Fungi</taxon>
        <taxon>Dikarya</taxon>
        <taxon>Basidiomycota</taxon>
        <taxon>Agaricomycotina</taxon>
        <taxon>Agaricomycetes</taxon>
        <taxon>Agaricomycetidae</taxon>
        <taxon>Agaricales</taxon>
        <taxon>Marasmiineae</taxon>
        <taxon>Physalacriaceae</taxon>
        <taxon>Armillaria</taxon>
    </lineage>
</organism>
<evidence type="ECO:0000259" key="1">
    <source>
        <dbReference type="Pfam" id="PF01765"/>
    </source>
</evidence>
<dbReference type="Pfam" id="PF01765">
    <property type="entry name" value="RRF"/>
    <property type="match status" value="1"/>
</dbReference>
<dbReference type="AlphaFoldDB" id="A0AA39PXQ8"/>
<dbReference type="Gene3D" id="3.30.1360.40">
    <property type="match status" value="1"/>
</dbReference>
<keyword evidence="3" id="KW-1185">Reference proteome</keyword>
<dbReference type="SUPFAM" id="SSF55194">
    <property type="entry name" value="Ribosome recycling factor, RRF"/>
    <property type="match status" value="1"/>
</dbReference>
<reference evidence="2" key="1">
    <citation type="submission" date="2023-06" db="EMBL/GenBank/DDBJ databases">
        <authorList>
            <consortium name="Lawrence Berkeley National Laboratory"/>
            <person name="Ahrendt S."/>
            <person name="Sahu N."/>
            <person name="Indic B."/>
            <person name="Wong-Bajracharya J."/>
            <person name="Merenyi Z."/>
            <person name="Ke H.-M."/>
            <person name="Monk M."/>
            <person name="Kocsube S."/>
            <person name="Drula E."/>
            <person name="Lipzen A."/>
            <person name="Balint B."/>
            <person name="Henrissat B."/>
            <person name="Andreopoulos B."/>
            <person name="Martin F.M."/>
            <person name="Harder C.B."/>
            <person name="Rigling D."/>
            <person name="Ford K.L."/>
            <person name="Foster G.D."/>
            <person name="Pangilinan J."/>
            <person name="Papanicolaou A."/>
            <person name="Barry K."/>
            <person name="LaButti K."/>
            <person name="Viragh M."/>
            <person name="Koriabine M."/>
            <person name="Yan M."/>
            <person name="Riley R."/>
            <person name="Champramary S."/>
            <person name="Plett K.L."/>
            <person name="Tsai I.J."/>
            <person name="Slot J."/>
            <person name="Sipos G."/>
            <person name="Plett J."/>
            <person name="Nagy L.G."/>
            <person name="Grigoriev I.V."/>
        </authorList>
    </citation>
    <scope>NUCLEOTIDE SEQUENCE</scope>
    <source>
        <strain evidence="2">HWK02</strain>
    </source>
</reference>
<accession>A0AA39PXQ8</accession>
<evidence type="ECO:0000313" key="3">
    <source>
        <dbReference type="Proteomes" id="UP001175228"/>
    </source>
</evidence>
<dbReference type="InterPro" id="IPR036191">
    <property type="entry name" value="RRF_sf"/>
</dbReference>
<evidence type="ECO:0000313" key="2">
    <source>
        <dbReference type="EMBL" id="KAK0492527.1"/>
    </source>
</evidence>
<gene>
    <name evidence="2" type="ORF">EDD18DRAFT_1290211</name>
</gene>
<name>A0AA39PXQ8_9AGAR</name>
<dbReference type="InterPro" id="IPR023584">
    <property type="entry name" value="Ribosome_recyc_fac_dom"/>
</dbReference>
<proteinExistence type="predicted"/>